<dbReference type="Pfam" id="PF17207">
    <property type="entry name" value="MCM_OB"/>
    <property type="match status" value="1"/>
</dbReference>
<evidence type="ECO:0000256" key="7">
    <source>
        <dbReference type="ARBA" id="ARBA00022840"/>
    </source>
</evidence>
<dbReference type="Proteomes" id="UP001163046">
    <property type="component" value="Unassembled WGS sequence"/>
</dbReference>
<keyword evidence="6 10" id="KW-0347">Helicase</keyword>
<evidence type="ECO:0000256" key="10">
    <source>
        <dbReference type="RuleBase" id="RU368062"/>
    </source>
</evidence>
<keyword evidence="3 10" id="KW-0235">DNA replication</keyword>
<evidence type="ECO:0000313" key="12">
    <source>
        <dbReference type="EMBL" id="KAJ7367439.1"/>
    </source>
</evidence>
<evidence type="ECO:0000256" key="4">
    <source>
        <dbReference type="ARBA" id="ARBA00022741"/>
    </source>
</evidence>
<dbReference type="EC" id="3.6.4.12" evidence="10"/>
<comment type="caution">
    <text evidence="12">The sequence shown here is derived from an EMBL/GenBank/DDBJ whole genome shotgun (WGS) entry which is preliminary data.</text>
</comment>
<accession>A0A9X0CPB2</accession>
<keyword evidence="8 10" id="KW-0238">DNA-binding</keyword>
<dbReference type="GO" id="GO:0000727">
    <property type="term" value="P:double-strand break repair via break-induced replication"/>
    <property type="evidence" value="ECO:0007669"/>
    <property type="project" value="TreeGrafter"/>
</dbReference>
<comment type="function">
    <text evidence="10">Acts as component of the MCM2-7 complex (MCM complex) which is the replicative helicase essential for 'once per cell cycle' DNA replication initiation and elongation in eukaryotic cells. The active ATPase sites in the MCM2-7 ring are formed through the interaction surfaces of two neighboring subunits such that a critical structure of a conserved arginine finger motif is provided in trans relative to the ATP-binding site of the Walker A box of the adjacent subunit. The six ATPase active sites, however, are likely to contribute differentially to the complex helicase activity.</text>
</comment>
<evidence type="ECO:0000256" key="5">
    <source>
        <dbReference type="ARBA" id="ARBA00022801"/>
    </source>
</evidence>
<dbReference type="InterPro" id="IPR008047">
    <property type="entry name" value="MCM_4"/>
</dbReference>
<evidence type="ECO:0000256" key="1">
    <source>
        <dbReference type="ARBA" id="ARBA00004123"/>
    </source>
</evidence>
<dbReference type="PANTHER" id="PTHR11630:SF66">
    <property type="entry name" value="DNA REPLICATION LICENSING FACTOR MCM4"/>
    <property type="match status" value="1"/>
</dbReference>
<keyword evidence="13" id="KW-1185">Reference proteome</keyword>
<dbReference type="GO" id="GO:0017116">
    <property type="term" value="F:single-stranded DNA helicase activity"/>
    <property type="evidence" value="ECO:0007669"/>
    <property type="project" value="TreeGrafter"/>
</dbReference>
<dbReference type="GO" id="GO:0006271">
    <property type="term" value="P:DNA strand elongation involved in DNA replication"/>
    <property type="evidence" value="ECO:0007669"/>
    <property type="project" value="TreeGrafter"/>
</dbReference>
<dbReference type="GO" id="GO:0005524">
    <property type="term" value="F:ATP binding"/>
    <property type="evidence" value="ECO:0007669"/>
    <property type="project" value="UniProtKB-UniRule"/>
</dbReference>
<evidence type="ECO:0000259" key="11">
    <source>
        <dbReference type="Pfam" id="PF17207"/>
    </source>
</evidence>
<dbReference type="GO" id="GO:0016787">
    <property type="term" value="F:hydrolase activity"/>
    <property type="evidence" value="ECO:0007669"/>
    <property type="project" value="UniProtKB-KW"/>
</dbReference>
<evidence type="ECO:0000256" key="9">
    <source>
        <dbReference type="ARBA" id="ARBA00023242"/>
    </source>
</evidence>
<evidence type="ECO:0000313" key="13">
    <source>
        <dbReference type="Proteomes" id="UP001163046"/>
    </source>
</evidence>
<dbReference type="InterPro" id="IPR033762">
    <property type="entry name" value="MCM_OB"/>
</dbReference>
<dbReference type="GO" id="GO:1902975">
    <property type="term" value="P:mitotic DNA replication initiation"/>
    <property type="evidence" value="ECO:0007669"/>
    <property type="project" value="TreeGrafter"/>
</dbReference>
<dbReference type="SUPFAM" id="SSF50249">
    <property type="entry name" value="Nucleic acid-binding proteins"/>
    <property type="match status" value="1"/>
</dbReference>
<protein>
    <recommendedName>
        <fullName evidence="10">DNA replication licensing factor MCM4</fullName>
        <ecNumber evidence="10">3.6.4.12</ecNumber>
    </recommendedName>
</protein>
<keyword evidence="5 10" id="KW-0378">Hydrolase</keyword>
<dbReference type="GO" id="GO:0003697">
    <property type="term" value="F:single-stranded DNA binding"/>
    <property type="evidence" value="ECO:0007669"/>
    <property type="project" value="TreeGrafter"/>
</dbReference>
<reference evidence="12" key="1">
    <citation type="submission" date="2023-01" db="EMBL/GenBank/DDBJ databases">
        <title>Genome assembly of the deep-sea coral Lophelia pertusa.</title>
        <authorList>
            <person name="Herrera S."/>
            <person name="Cordes E."/>
        </authorList>
    </citation>
    <scope>NUCLEOTIDE SEQUENCE</scope>
    <source>
        <strain evidence="12">USNM1676648</strain>
        <tissue evidence="12">Polyp</tissue>
    </source>
</reference>
<dbReference type="PANTHER" id="PTHR11630">
    <property type="entry name" value="DNA REPLICATION LICENSING FACTOR MCM FAMILY MEMBER"/>
    <property type="match status" value="1"/>
</dbReference>
<keyword evidence="9 10" id="KW-0539">Nucleus</keyword>
<dbReference type="Gene3D" id="2.40.50.140">
    <property type="entry name" value="Nucleic acid-binding proteins"/>
    <property type="match status" value="1"/>
</dbReference>
<comment type="catalytic activity">
    <reaction evidence="10">
        <text>ATP + H2O = ADP + phosphate + H(+)</text>
        <dbReference type="Rhea" id="RHEA:13065"/>
        <dbReference type="ChEBI" id="CHEBI:15377"/>
        <dbReference type="ChEBI" id="CHEBI:15378"/>
        <dbReference type="ChEBI" id="CHEBI:30616"/>
        <dbReference type="ChEBI" id="CHEBI:43474"/>
        <dbReference type="ChEBI" id="CHEBI:456216"/>
        <dbReference type="EC" id="3.6.4.12"/>
    </reaction>
</comment>
<comment type="similarity">
    <text evidence="2 10">Belongs to the MCM family.</text>
</comment>
<gene>
    <name evidence="12" type="primary">MCM4_4</name>
    <name evidence="12" type="ORF">OS493_040366</name>
</gene>
<dbReference type="AlphaFoldDB" id="A0A9X0CPB2"/>
<keyword evidence="4 10" id="KW-0547">Nucleotide-binding</keyword>
<dbReference type="FunFam" id="2.20.28.10:FF:000003">
    <property type="entry name" value="DNA helicase"/>
    <property type="match status" value="1"/>
</dbReference>
<comment type="subcellular location">
    <subcellularLocation>
        <location evidence="1">Nucleus</location>
    </subcellularLocation>
</comment>
<dbReference type="OrthoDB" id="10058898at2759"/>
<dbReference type="GO" id="GO:0042555">
    <property type="term" value="C:MCM complex"/>
    <property type="evidence" value="ECO:0007669"/>
    <property type="project" value="UniProtKB-UniRule"/>
</dbReference>
<dbReference type="Gene3D" id="2.20.28.10">
    <property type="match status" value="1"/>
</dbReference>
<dbReference type="InterPro" id="IPR012340">
    <property type="entry name" value="NA-bd_OB-fold"/>
</dbReference>
<dbReference type="PRINTS" id="PR01660">
    <property type="entry name" value="MCMPROTEIN4"/>
</dbReference>
<dbReference type="GO" id="GO:0005634">
    <property type="term" value="C:nucleus"/>
    <property type="evidence" value="ECO:0007669"/>
    <property type="project" value="UniProtKB-SubCell"/>
</dbReference>
<dbReference type="EMBL" id="MU827178">
    <property type="protein sequence ID" value="KAJ7367439.1"/>
    <property type="molecule type" value="Genomic_DNA"/>
</dbReference>
<evidence type="ECO:0000256" key="2">
    <source>
        <dbReference type="ARBA" id="ARBA00008010"/>
    </source>
</evidence>
<organism evidence="12 13">
    <name type="scientific">Desmophyllum pertusum</name>
    <dbReference type="NCBI Taxonomy" id="174260"/>
    <lineage>
        <taxon>Eukaryota</taxon>
        <taxon>Metazoa</taxon>
        <taxon>Cnidaria</taxon>
        <taxon>Anthozoa</taxon>
        <taxon>Hexacorallia</taxon>
        <taxon>Scleractinia</taxon>
        <taxon>Caryophylliina</taxon>
        <taxon>Caryophylliidae</taxon>
        <taxon>Desmophyllum</taxon>
    </lineage>
</organism>
<name>A0A9X0CPB2_9CNID</name>
<evidence type="ECO:0000256" key="6">
    <source>
        <dbReference type="ARBA" id="ARBA00022806"/>
    </source>
</evidence>
<proteinExistence type="inferred from homology"/>
<dbReference type="InterPro" id="IPR031327">
    <property type="entry name" value="MCM"/>
</dbReference>
<feature type="non-terminal residue" evidence="12">
    <location>
        <position position="198"/>
    </location>
</feature>
<evidence type="ECO:0000256" key="3">
    <source>
        <dbReference type="ARBA" id="ARBA00022705"/>
    </source>
</evidence>
<comment type="subunit">
    <text evidence="10">Component of the MCM2-7 complex.</text>
</comment>
<dbReference type="SMART" id="SM00350">
    <property type="entry name" value="MCM"/>
    <property type="match status" value="1"/>
</dbReference>
<sequence>MRSLNLKILTHLITISGMVIRTSQVIPEMREAFFQCYVCHASVTVEIDRGRISEPALCRNCNTNHSMVLIHNRSQYTDKQITKLQESPDDMPPGQTPHTIMLFSHNDLVDAVQPGDRVTVTGIYRATPMRVNPRQRNVKAVYKTYIDVIHFQETDKKRLYSKDPDGPSIYEMKISKKEFFVNCLEEQTRIFRHWKGNF</sequence>
<keyword evidence="7 10" id="KW-0067">ATP-binding</keyword>
<feature type="domain" description="MCM OB" evidence="11">
    <location>
        <begin position="1"/>
        <end position="128"/>
    </location>
</feature>
<evidence type="ECO:0000256" key="8">
    <source>
        <dbReference type="ARBA" id="ARBA00023125"/>
    </source>
</evidence>